<evidence type="ECO:0000313" key="2">
    <source>
        <dbReference type="EMBL" id="KAJ4933920.1"/>
    </source>
</evidence>
<dbReference type="Proteomes" id="UP001219934">
    <property type="component" value="Unassembled WGS sequence"/>
</dbReference>
<keyword evidence="3" id="KW-1185">Reference proteome</keyword>
<keyword evidence="1" id="KW-0472">Membrane</keyword>
<feature type="transmembrane region" description="Helical" evidence="1">
    <location>
        <begin position="54"/>
        <end position="77"/>
    </location>
</feature>
<proteinExistence type="predicted"/>
<evidence type="ECO:0000256" key="1">
    <source>
        <dbReference type="SAM" id="Phobius"/>
    </source>
</evidence>
<reference evidence="2" key="1">
    <citation type="submission" date="2022-11" db="EMBL/GenBank/DDBJ databases">
        <title>Chromosome-level genome of Pogonophryne albipinna.</title>
        <authorList>
            <person name="Jo E."/>
        </authorList>
    </citation>
    <scope>NUCLEOTIDE SEQUENCE</scope>
    <source>
        <strain evidence="2">SGF0006</strain>
        <tissue evidence="2">Muscle</tissue>
    </source>
</reference>
<evidence type="ECO:0000313" key="3">
    <source>
        <dbReference type="Proteomes" id="UP001219934"/>
    </source>
</evidence>
<gene>
    <name evidence="2" type="ORF">JOQ06_006729</name>
</gene>
<dbReference type="AlphaFoldDB" id="A0AAD6B098"/>
<dbReference type="EMBL" id="JAPTMU010000012">
    <property type="protein sequence ID" value="KAJ4933920.1"/>
    <property type="molecule type" value="Genomic_DNA"/>
</dbReference>
<keyword evidence="1" id="KW-0812">Transmembrane</keyword>
<name>A0AAD6B098_9TELE</name>
<accession>A0AAD6B098</accession>
<keyword evidence="1" id="KW-1133">Transmembrane helix</keyword>
<protein>
    <submittedName>
        <fullName evidence="2">Uncharacterized protein</fullName>
    </submittedName>
</protein>
<organism evidence="2 3">
    <name type="scientific">Pogonophryne albipinna</name>
    <dbReference type="NCBI Taxonomy" id="1090488"/>
    <lineage>
        <taxon>Eukaryota</taxon>
        <taxon>Metazoa</taxon>
        <taxon>Chordata</taxon>
        <taxon>Craniata</taxon>
        <taxon>Vertebrata</taxon>
        <taxon>Euteleostomi</taxon>
        <taxon>Actinopterygii</taxon>
        <taxon>Neopterygii</taxon>
        <taxon>Teleostei</taxon>
        <taxon>Neoteleostei</taxon>
        <taxon>Acanthomorphata</taxon>
        <taxon>Eupercaria</taxon>
        <taxon>Perciformes</taxon>
        <taxon>Notothenioidei</taxon>
        <taxon>Pogonophryne</taxon>
    </lineage>
</organism>
<sequence>MVLDQQYSDWSWICSTVTGPRSAVQCLILDQQYSDWSWISSTVTVSLCSSSRAWMMAAVLQLSVVRSILFFVTLVLWTDEQYDYGDGQAAG</sequence>
<comment type="caution">
    <text evidence="2">The sequence shown here is derived from an EMBL/GenBank/DDBJ whole genome shotgun (WGS) entry which is preliminary data.</text>
</comment>